<dbReference type="EMBL" id="WHOB01000062">
    <property type="protein sequence ID" value="NOU81301.1"/>
    <property type="molecule type" value="Genomic_DNA"/>
</dbReference>
<reference evidence="10 11" key="1">
    <citation type="submission" date="2019-10" db="EMBL/GenBank/DDBJ databases">
        <title>Description of Paenibacillus terricola sp. nov.</title>
        <authorList>
            <person name="Carlier A."/>
            <person name="Qi S."/>
        </authorList>
    </citation>
    <scope>NUCLEOTIDE SEQUENCE [LARGE SCALE GENOMIC DNA]</scope>
    <source>
        <strain evidence="10 11">LMG 31459</strain>
    </source>
</reference>
<proteinExistence type="inferred from homology"/>
<dbReference type="CDD" id="cd06261">
    <property type="entry name" value="TM_PBP2"/>
    <property type="match status" value="1"/>
</dbReference>
<dbReference type="Pfam" id="PF00528">
    <property type="entry name" value="BPD_transp_1"/>
    <property type="match status" value="1"/>
</dbReference>
<evidence type="ECO:0000256" key="8">
    <source>
        <dbReference type="SAM" id="MobiDB-lite"/>
    </source>
</evidence>
<evidence type="ECO:0000256" key="1">
    <source>
        <dbReference type="ARBA" id="ARBA00004651"/>
    </source>
</evidence>
<organism evidence="10 11">
    <name type="scientific">Paenibacillus phytohabitans</name>
    <dbReference type="NCBI Taxonomy" id="2654978"/>
    <lineage>
        <taxon>Bacteria</taxon>
        <taxon>Bacillati</taxon>
        <taxon>Bacillota</taxon>
        <taxon>Bacilli</taxon>
        <taxon>Bacillales</taxon>
        <taxon>Paenibacillaceae</taxon>
        <taxon>Paenibacillus</taxon>
    </lineage>
</organism>
<keyword evidence="3" id="KW-1003">Cell membrane</keyword>
<comment type="subcellular location">
    <subcellularLocation>
        <location evidence="1 7">Cell membrane</location>
        <topology evidence="1 7">Multi-pass membrane protein</topology>
    </subcellularLocation>
</comment>
<dbReference type="Proteomes" id="UP000596857">
    <property type="component" value="Unassembled WGS sequence"/>
</dbReference>
<accession>A0ABX1YMX8</accession>
<feature type="transmembrane region" description="Helical" evidence="7">
    <location>
        <begin position="235"/>
        <end position="257"/>
    </location>
</feature>
<feature type="transmembrane region" description="Helical" evidence="7">
    <location>
        <begin position="269"/>
        <end position="290"/>
    </location>
</feature>
<dbReference type="SUPFAM" id="SSF161098">
    <property type="entry name" value="MetI-like"/>
    <property type="match status" value="1"/>
</dbReference>
<gene>
    <name evidence="10" type="ORF">GC101_20775</name>
</gene>
<dbReference type="PANTHER" id="PTHR30151:SF25">
    <property type="entry name" value="TAURINE TRANSPORT SYSTEM PERMEASE PROTEIN TAUC"/>
    <property type="match status" value="1"/>
</dbReference>
<dbReference type="PANTHER" id="PTHR30151">
    <property type="entry name" value="ALKANE SULFONATE ABC TRANSPORTER-RELATED, MEMBRANE SUBUNIT"/>
    <property type="match status" value="1"/>
</dbReference>
<keyword evidence="2 7" id="KW-0813">Transport</keyword>
<feature type="transmembrane region" description="Helical" evidence="7">
    <location>
        <begin position="172"/>
        <end position="191"/>
    </location>
</feature>
<evidence type="ECO:0000256" key="5">
    <source>
        <dbReference type="ARBA" id="ARBA00022989"/>
    </source>
</evidence>
<keyword evidence="4 7" id="KW-0812">Transmembrane</keyword>
<feature type="transmembrane region" description="Helical" evidence="7">
    <location>
        <begin position="147"/>
        <end position="166"/>
    </location>
</feature>
<dbReference type="RefSeq" id="WP_083442783.1">
    <property type="nucleotide sequence ID" value="NZ_WHOB01000062.1"/>
</dbReference>
<evidence type="ECO:0000256" key="3">
    <source>
        <dbReference type="ARBA" id="ARBA00022475"/>
    </source>
</evidence>
<evidence type="ECO:0000256" key="4">
    <source>
        <dbReference type="ARBA" id="ARBA00022692"/>
    </source>
</evidence>
<evidence type="ECO:0000256" key="2">
    <source>
        <dbReference type="ARBA" id="ARBA00022448"/>
    </source>
</evidence>
<name>A0ABX1YMX8_9BACL</name>
<sequence>MQSNTPKAARPEEGQSISVSEPKGNGRNPVESTASALPPAAAGWSKEWLYRGISVASLLAALLLWWLVSAREWVNPLFLPEPQTVWAAFTDVLHEGYKGQTLLNHIGTSMRRLFLALAAAFVTAVPLGILCGRYRVLRAVIDPFIEFYRPLPPLAYYTLLILWFGITDVSKVLLLFLGAFAPLFITAVFSVQRLSPDRINGARSLGARGWKLYAFVIFPSVLPELLTGLRTAVGVSYSTLVAAEMVAAVSGVGWLVLDASKFLRSDIMYLGIIIMALIAIVIDLIIRSLIRRVSPWTEQ</sequence>
<keyword evidence="11" id="KW-1185">Reference proteome</keyword>
<dbReference type="Gene3D" id="1.10.3720.10">
    <property type="entry name" value="MetI-like"/>
    <property type="match status" value="1"/>
</dbReference>
<dbReference type="InterPro" id="IPR000515">
    <property type="entry name" value="MetI-like"/>
</dbReference>
<evidence type="ECO:0000313" key="11">
    <source>
        <dbReference type="Proteomes" id="UP000596857"/>
    </source>
</evidence>
<evidence type="ECO:0000256" key="7">
    <source>
        <dbReference type="RuleBase" id="RU363032"/>
    </source>
</evidence>
<feature type="transmembrane region" description="Helical" evidence="7">
    <location>
        <begin position="48"/>
        <end position="68"/>
    </location>
</feature>
<evidence type="ECO:0000313" key="10">
    <source>
        <dbReference type="EMBL" id="NOU81301.1"/>
    </source>
</evidence>
<feature type="domain" description="ABC transmembrane type-1" evidence="9">
    <location>
        <begin position="106"/>
        <end position="286"/>
    </location>
</feature>
<keyword evidence="5 7" id="KW-1133">Transmembrane helix</keyword>
<evidence type="ECO:0000259" key="9">
    <source>
        <dbReference type="PROSITE" id="PS50928"/>
    </source>
</evidence>
<feature type="transmembrane region" description="Helical" evidence="7">
    <location>
        <begin position="113"/>
        <end position="135"/>
    </location>
</feature>
<comment type="similarity">
    <text evidence="7">Belongs to the binding-protein-dependent transport system permease family.</text>
</comment>
<feature type="region of interest" description="Disordered" evidence="8">
    <location>
        <begin position="1"/>
        <end position="34"/>
    </location>
</feature>
<evidence type="ECO:0000256" key="6">
    <source>
        <dbReference type="ARBA" id="ARBA00023136"/>
    </source>
</evidence>
<protein>
    <submittedName>
        <fullName evidence="10">ABC transporter permease subunit</fullName>
    </submittedName>
</protein>
<keyword evidence="6 7" id="KW-0472">Membrane</keyword>
<dbReference type="InterPro" id="IPR035906">
    <property type="entry name" value="MetI-like_sf"/>
</dbReference>
<comment type="caution">
    <text evidence="10">The sequence shown here is derived from an EMBL/GenBank/DDBJ whole genome shotgun (WGS) entry which is preliminary data.</text>
</comment>
<dbReference type="PROSITE" id="PS50928">
    <property type="entry name" value="ABC_TM1"/>
    <property type="match status" value="1"/>
</dbReference>